<feature type="region of interest" description="Disordered" evidence="20">
    <location>
        <begin position="19"/>
        <end position="85"/>
    </location>
</feature>
<dbReference type="GO" id="GO:0000139">
    <property type="term" value="C:Golgi membrane"/>
    <property type="evidence" value="ECO:0007669"/>
    <property type="project" value="UniProtKB-SubCell"/>
</dbReference>
<evidence type="ECO:0000256" key="17">
    <source>
        <dbReference type="ARBA" id="ARBA00023180"/>
    </source>
</evidence>
<dbReference type="GO" id="GO:0050650">
    <property type="term" value="P:chondroitin sulfate proteoglycan biosynthetic process"/>
    <property type="evidence" value="ECO:0007669"/>
    <property type="project" value="TreeGrafter"/>
</dbReference>
<evidence type="ECO:0000256" key="2">
    <source>
        <dbReference type="ARBA" id="ARBA00004648"/>
    </source>
</evidence>
<evidence type="ECO:0000256" key="13">
    <source>
        <dbReference type="ARBA" id="ARBA00022989"/>
    </source>
</evidence>
<dbReference type="UniPathway" id="UPA00756"/>
<protein>
    <recommendedName>
        <fullName evidence="6">protein xylosyltransferase</fullName>
        <ecNumber evidence="6">2.4.2.26</ecNumber>
    </recommendedName>
    <alternativeName>
        <fullName evidence="18">Peptide O-xylosyltransferase</fullName>
    </alternativeName>
</protein>
<feature type="transmembrane region" description="Helical" evidence="21">
    <location>
        <begin position="1041"/>
        <end position="1060"/>
    </location>
</feature>
<accession>A0A8J9ZN44</accession>
<dbReference type="Pfam" id="PF02485">
    <property type="entry name" value="Branch"/>
    <property type="match status" value="1"/>
</dbReference>
<evidence type="ECO:0000313" key="24">
    <source>
        <dbReference type="Proteomes" id="UP000838412"/>
    </source>
</evidence>
<reference evidence="23" key="1">
    <citation type="submission" date="2022-01" db="EMBL/GenBank/DDBJ databases">
        <authorList>
            <person name="Braso-Vives M."/>
        </authorList>
    </citation>
    <scope>NUCLEOTIDE SEQUENCE</scope>
</reference>
<feature type="compositionally biased region" description="Basic and acidic residues" evidence="20">
    <location>
        <begin position="49"/>
        <end position="62"/>
    </location>
</feature>
<keyword evidence="17" id="KW-0325">Glycoprotein</keyword>
<name>A0A8J9ZN44_BRALA</name>
<comment type="pathway">
    <text evidence="3">Glycan metabolism; chondroitin sulfate biosynthesis.</text>
</comment>
<dbReference type="GO" id="GO:0046872">
    <property type="term" value="F:metal ion binding"/>
    <property type="evidence" value="ECO:0007669"/>
    <property type="project" value="UniProtKB-KW"/>
</dbReference>
<feature type="compositionally biased region" description="Polar residues" evidence="20">
    <location>
        <begin position="34"/>
        <end position="47"/>
    </location>
</feature>
<comment type="similarity">
    <text evidence="5">Belongs to the glycosyltransferase 14 family. XylT subfamily.</text>
</comment>
<evidence type="ECO:0000256" key="10">
    <source>
        <dbReference type="ARBA" id="ARBA00022723"/>
    </source>
</evidence>
<comment type="subcellular location">
    <subcellularLocation>
        <location evidence="2">Endoplasmic reticulum membrane</location>
        <topology evidence="2">Single-pass type II membrane protein</topology>
    </subcellularLocation>
    <subcellularLocation>
        <location evidence="1">Golgi apparatus membrane</location>
        <topology evidence="1">Single-pass type II membrane protein</topology>
    </subcellularLocation>
</comment>
<evidence type="ECO:0000256" key="11">
    <source>
        <dbReference type="ARBA" id="ARBA00022824"/>
    </source>
</evidence>
<keyword evidence="9 21" id="KW-0812">Transmembrane</keyword>
<dbReference type="GO" id="GO:0005789">
    <property type="term" value="C:endoplasmic reticulum membrane"/>
    <property type="evidence" value="ECO:0007669"/>
    <property type="project" value="UniProtKB-SubCell"/>
</dbReference>
<dbReference type="PANTHER" id="PTHR46025">
    <property type="entry name" value="XYLOSYLTRANSFERASE OXT"/>
    <property type="match status" value="1"/>
</dbReference>
<dbReference type="GO" id="GO:0030158">
    <property type="term" value="F:protein xylosyltransferase activity"/>
    <property type="evidence" value="ECO:0007669"/>
    <property type="project" value="UniProtKB-EC"/>
</dbReference>
<dbReference type="EMBL" id="OV696688">
    <property type="protein sequence ID" value="CAH1257756.1"/>
    <property type="molecule type" value="Genomic_DNA"/>
</dbReference>
<dbReference type="InterPro" id="IPR003406">
    <property type="entry name" value="Glyco_trans_14"/>
</dbReference>
<sequence>MALTSWLLALVIVTSATVTLSSGAEESPRDPQGDTASPLSGGLTSQGRHGKELSSRGHHGQEHSSGGQHRQELTRGGQHGQGIKTDAWQGRWTRNAYRLREITYFKPPTLNTSFAVETKTPENKWAFLLCSRGFFISNLSVRFGSGVRLPSDRTGGRWYDLSHLPIYITGNSDGILRDKDGMYRAQHSPIPRYHPVGTACDPVLRCLGHQACILKPTLKLCGFDPQPGNKKLLDVKYVCAADAMMDRLTYEGHQRKRAEEVLYISVTEMVNGSDVIQWNTEAENDIFSLTCPGPKQSGFERYHGVCDGSPPPPEQVVNDLWKVIGRVSSEACREEVLQVYCAYHYNKHGSCVPPVLTNTSQVYRDGAMLYSDIVLPRKGNRPDERKHKEVLAHPHVSLIPARIAFVLLVHNNQEAVVQLLDSIHREYFYYAIHVDKSTPLVRQRLVNLLKEKFYHAENIRVLPDQRSFTSSWGSYNILRAELEATEEVLRMGSWDFVINLSGSDLALRDVDDIAAVLAAYRGRNFLRVIGRWKDRGIKKTQLTAWYSCGGHVYNVTRRGEPPAVADIHSASQWAVLSRDFAEFAVSNKSRDKNINGLQFFLQTTSIPDEKYLASILMSSLQFRETLIPEHLHRIAPFQGKDPLGFCRHSDETDMCGKGPRTYGEKDVPSLLHASRRFMFARKFEGEPEDPARRAVLRWQRGMFYLDLQHQAGVSDALLRSLAQSACQHFHGDGNSQVCSSVSVLSWRVLPRLVPDKSSCCMKTSKHSSSRYWIDFSTDAATWVHMRTSLVYTPRGTCFDRGHLKYVEVTTSQWQNNRHVYTVLPELEEAGATTVYLRLHAQATKQAAETGTCTLNQAYKGKGMGTTFARFDSKKRGYWKDSKNTILQFSFRLLNPQGEEHCRKLTAFLWNPPKARRDQVPEMWLQDKLVCGPLGPGKWTVRLEQLDVPHPYPYEASLHVVSNVTLNRAGSAFNRDIWQVEDVMEITNHINTTSKKSRPLSQATIHSTISENQALSVPVRKTRRMFFWLSVRLRTVHITGQLFAAHSGAAIVMILLVLVMSYQSRRKRKYRKLLNVTRVLLLLFIITLVLRIIINNSLTTLERWY</sequence>
<dbReference type="PANTHER" id="PTHR46025:SF3">
    <property type="entry name" value="XYLOSYLTRANSFERASE OXT"/>
    <property type="match status" value="1"/>
</dbReference>
<keyword evidence="13 21" id="KW-1133">Transmembrane helix</keyword>
<dbReference type="OrthoDB" id="2019572at2759"/>
<evidence type="ECO:0000313" key="23">
    <source>
        <dbReference type="EMBL" id="CAH1257756.1"/>
    </source>
</evidence>
<dbReference type="GO" id="GO:0015012">
    <property type="term" value="P:heparan sulfate proteoglycan biosynthetic process"/>
    <property type="evidence" value="ECO:0007669"/>
    <property type="project" value="UniProtKB-UniPathway"/>
</dbReference>
<keyword evidence="7" id="KW-0328">Glycosyltransferase</keyword>
<evidence type="ECO:0000256" key="6">
    <source>
        <dbReference type="ARBA" id="ARBA00011972"/>
    </source>
</evidence>
<keyword evidence="11" id="KW-0256">Endoplasmic reticulum</keyword>
<dbReference type="InterPro" id="IPR043538">
    <property type="entry name" value="XYLT"/>
</dbReference>
<gene>
    <name evidence="23" type="primary">XYLT2</name>
    <name evidence="23" type="ORF">BLAG_LOCUS15559</name>
</gene>
<dbReference type="UniPathway" id="UPA00755"/>
<keyword evidence="12" id="KW-0735">Signal-anchor</keyword>
<feature type="transmembrane region" description="Helical" evidence="21">
    <location>
        <begin position="1072"/>
        <end position="1093"/>
    </location>
</feature>
<keyword evidence="16" id="KW-1015">Disulfide bond</keyword>
<evidence type="ECO:0000256" key="4">
    <source>
        <dbReference type="ARBA" id="ARBA00005093"/>
    </source>
</evidence>
<dbReference type="Proteomes" id="UP000838412">
    <property type="component" value="Chromosome 3"/>
</dbReference>
<keyword evidence="24" id="KW-1185">Reference proteome</keyword>
<keyword evidence="22" id="KW-0732">Signal</keyword>
<evidence type="ECO:0000256" key="18">
    <source>
        <dbReference type="ARBA" id="ARBA00042865"/>
    </source>
</evidence>
<evidence type="ECO:0000256" key="8">
    <source>
        <dbReference type="ARBA" id="ARBA00022679"/>
    </source>
</evidence>
<evidence type="ECO:0000256" key="12">
    <source>
        <dbReference type="ARBA" id="ARBA00022968"/>
    </source>
</evidence>
<dbReference type="AlphaFoldDB" id="A0A8J9ZN44"/>
<evidence type="ECO:0000256" key="15">
    <source>
        <dbReference type="ARBA" id="ARBA00023136"/>
    </source>
</evidence>
<keyword evidence="14" id="KW-0333">Golgi apparatus</keyword>
<dbReference type="EC" id="2.4.2.26" evidence="6"/>
<evidence type="ECO:0000256" key="1">
    <source>
        <dbReference type="ARBA" id="ARBA00004323"/>
    </source>
</evidence>
<evidence type="ECO:0000256" key="16">
    <source>
        <dbReference type="ARBA" id="ARBA00023157"/>
    </source>
</evidence>
<evidence type="ECO:0000256" key="22">
    <source>
        <dbReference type="SAM" id="SignalP"/>
    </source>
</evidence>
<keyword evidence="10" id="KW-0479">Metal-binding</keyword>
<proteinExistence type="inferred from homology"/>
<feature type="signal peptide" evidence="22">
    <location>
        <begin position="1"/>
        <end position="16"/>
    </location>
</feature>
<evidence type="ECO:0000256" key="21">
    <source>
        <dbReference type="SAM" id="Phobius"/>
    </source>
</evidence>
<evidence type="ECO:0000256" key="3">
    <source>
        <dbReference type="ARBA" id="ARBA00004840"/>
    </source>
</evidence>
<comment type="catalytic activity">
    <reaction evidence="19">
        <text>UDP-alpha-D-xylose + L-seryl-[protein] = 3-O-(beta-D-xylosyl)-L-seryl-[protein] + UDP + H(+)</text>
        <dbReference type="Rhea" id="RHEA:50192"/>
        <dbReference type="Rhea" id="RHEA-COMP:9863"/>
        <dbReference type="Rhea" id="RHEA-COMP:12567"/>
        <dbReference type="ChEBI" id="CHEBI:15378"/>
        <dbReference type="ChEBI" id="CHEBI:29999"/>
        <dbReference type="ChEBI" id="CHEBI:57632"/>
        <dbReference type="ChEBI" id="CHEBI:58223"/>
        <dbReference type="ChEBI" id="CHEBI:132085"/>
        <dbReference type="EC" id="2.4.2.26"/>
    </reaction>
</comment>
<keyword evidence="15 21" id="KW-0472">Membrane</keyword>
<organism evidence="23 24">
    <name type="scientific">Branchiostoma lanceolatum</name>
    <name type="common">Common lancelet</name>
    <name type="synonym">Amphioxus lanceolatum</name>
    <dbReference type="NCBI Taxonomy" id="7740"/>
    <lineage>
        <taxon>Eukaryota</taxon>
        <taxon>Metazoa</taxon>
        <taxon>Chordata</taxon>
        <taxon>Cephalochordata</taxon>
        <taxon>Leptocardii</taxon>
        <taxon>Amphioxiformes</taxon>
        <taxon>Branchiostomatidae</taxon>
        <taxon>Branchiostoma</taxon>
    </lineage>
</organism>
<comment type="pathway">
    <text evidence="4">Glycan metabolism; heparan sulfate biosynthesis.</text>
</comment>
<feature type="chain" id="PRO_5035450232" description="protein xylosyltransferase" evidence="22">
    <location>
        <begin position="17"/>
        <end position="1104"/>
    </location>
</feature>
<evidence type="ECO:0000256" key="7">
    <source>
        <dbReference type="ARBA" id="ARBA00022676"/>
    </source>
</evidence>
<evidence type="ECO:0000256" key="5">
    <source>
        <dbReference type="ARBA" id="ARBA00010195"/>
    </source>
</evidence>
<evidence type="ECO:0000256" key="14">
    <source>
        <dbReference type="ARBA" id="ARBA00023034"/>
    </source>
</evidence>
<evidence type="ECO:0000256" key="9">
    <source>
        <dbReference type="ARBA" id="ARBA00022692"/>
    </source>
</evidence>
<keyword evidence="8" id="KW-0808">Transferase</keyword>
<evidence type="ECO:0000256" key="19">
    <source>
        <dbReference type="ARBA" id="ARBA00047847"/>
    </source>
</evidence>
<evidence type="ECO:0000256" key="20">
    <source>
        <dbReference type="SAM" id="MobiDB-lite"/>
    </source>
</evidence>